<reference evidence="2 3" key="1">
    <citation type="submission" date="2020-08" db="EMBL/GenBank/DDBJ databases">
        <title>Genomic Encyclopedia of Type Strains, Phase IV (KMG-IV): sequencing the most valuable type-strain genomes for metagenomic binning, comparative biology and taxonomic classification.</title>
        <authorList>
            <person name="Goeker M."/>
        </authorList>
    </citation>
    <scope>NUCLEOTIDE SEQUENCE [LARGE SCALE GENOMIC DNA]</scope>
    <source>
        <strain evidence="2 3">DSM 102234</strain>
    </source>
</reference>
<comment type="caution">
    <text evidence="2">The sequence shown here is derived from an EMBL/GenBank/DDBJ whole genome shotgun (WGS) entry which is preliminary data.</text>
</comment>
<dbReference type="Proteomes" id="UP000530268">
    <property type="component" value="Unassembled WGS sequence"/>
</dbReference>
<keyword evidence="3" id="KW-1185">Reference proteome</keyword>
<accession>A0A7W6E3G3</accession>
<evidence type="ECO:0000256" key="1">
    <source>
        <dbReference type="SAM" id="MobiDB-lite"/>
    </source>
</evidence>
<gene>
    <name evidence="2" type="ORF">GGR95_000360</name>
</gene>
<protein>
    <submittedName>
        <fullName evidence="2">Uncharacterized protein</fullName>
    </submittedName>
</protein>
<proteinExistence type="predicted"/>
<feature type="region of interest" description="Disordered" evidence="1">
    <location>
        <begin position="50"/>
        <end position="73"/>
    </location>
</feature>
<sequence>MDTGFYKWVWRFNAVAIALVTLLALALIGTQVVSSLSRAFFPTQTTNTLAVTPSATTPTTDRPEDRTTKRYFSSPLSTNTQGVYPLPLYIEQRYENRGSYKSSGGNLVNFRIVESEPQSNRWLFDKGERLIQNTTQLTLRQSGIEDIQLGHLLAIVEADTNGDERLSARDMQTLYVTGPLWSTPVKIAQDVLSVLSTTPVSPTTLDLIYNSPRGTHIARLDVRSGELLAEQVVTTQD</sequence>
<evidence type="ECO:0000313" key="2">
    <source>
        <dbReference type="EMBL" id="MBB3992741.1"/>
    </source>
</evidence>
<dbReference type="EMBL" id="JACIEI010000001">
    <property type="protein sequence ID" value="MBB3992741.1"/>
    <property type="molecule type" value="Genomic_DNA"/>
</dbReference>
<evidence type="ECO:0000313" key="3">
    <source>
        <dbReference type="Proteomes" id="UP000530268"/>
    </source>
</evidence>
<organism evidence="2 3">
    <name type="scientific">Sulfitobacter undariae</name>
    <dbReference type="NCBI Taxonomy" id="1563671"/>
    <lineage>
        <taxon>Bacteria</taxon>
        <taxon>Pseudomonadati</taxon>
        <taxon>Pseudomonadota</taxon>
        <taxon>Alphaproteobacteria</taxon>
        <taxon>Rhodobacterales</taxon>
        <taxon>Roseobacteraceae</taxon>
        <taxon>Sulfitobacter</taxon>
    </lineage>
</organism>
<dbReference type="AlphaFoldDB" id="A0A7W6E3G3"/>
<name>A0A7W6E3G3_9RHOB</name>
<dbReference type="RefSeq" id="WP_184562152.1">
    <property type="nucleotide sequence ID" value="NZ_JACIEI010000001.1"/>
</dbReference>